<sequence>MCLSQRQVAERPIISEPGLELSRNNSNRNKSNSEGSDRHLHETVQAVLHIVQRQGLGNAAANTPRSDELLAHPQKAPQRGGNSEILQWMECTIIQTPNQKDTGVACQKEGVNQGRSPSSFCQQAPSQPTFPRREKEQEK</sequence>
<protein>
    <submittedName>
        <fullName evidence="2">Uncharacterized protein</fullName>
    </submittedName>
</protein>
<organism evidence="2 3">
    <name type="scientific">Austropuccinia psidii MF-1</name>
    <dbReference type="NCBI Taxonomy" id="1389203"/>
    <lineage>
        <taxon>Eukaryota</taxon>
        <taxon>Fungi</taxon>
        <taxon>Dikarya</taxon>
        <taxon>Basidiomycota</taxon>
        <taxon>Pucciniomycotina</taxon>
        <taxon>Pucciniomycetes</taxon>
        <taxon>Pucciniales</taxon>
        <taxon>Sphaerophragmiaceae</taxon>
        <taxon>Austropuccinia</taxon>
    </lineage>
</organism>
<name>A0A9Q3FAB6_9BASI</name>
<proteinExistence type="predicted"/>
<evidence type="ECO:0000313" key="2">
    <source>
        <dbReference type="EMBL" id="MBW0536686.1"/>
    </source>
</evidence>
<reference evidence="2" key="1">
    <citation type="submission" date="2021-03" db="EMBL/GenBank/DDBJ databases">
        <title>Draft genome sequence of rust myrtle Austropuccinia psidii MF-1, a brazilian biotype.</title>
        <authorList>
            <person name="Quecine M.C."/>
            <person name="Pachon D.M.R."/>
            <person name="Bonatelli M.L."/>
            <person name="Correr F.H."/>
            <person name="Franceschini L.M."/>
            <person name="Leite T.F."/>
            <person name="Margarido G.R.A."/>
            <person name="Almeida C.A."/>
            <person name="Ferrarezi J.A."/>
            <person name="Labate C.A."/>
        </authorList>
    </citation>
    <scope>NUCLEOTIDE SEQUENCE</scope>
    <source>
        <strain evidence="2">MF-1</strain>
    </source>
</reference>
<dbReference type="AlphaFoldDB" id="A0A9Q3FAB6"/>
<feature type="compositionally biased region" description="Low complexity" evidence="1">
    <location>
        <begin position="18"/>
        <end position="34"/>
    </location>
</feature>
<keyword evidence="3" id="KW-1185">Reference proteome</keyword>
<accession>A0A9Q3FAB6</accession>
<feature type="region of interest" description="Disordered" evidence="1">
    <location>
        <begin position="55"/>
        <end position="80"/>
    </location>
</feature>
<feature type="region of interest" description="Disordered" evidence="1">
    <location>
        <begin position="1"/>
        <end position="43"/>
    </location>
</feature>
<feature type="compositionally biased region" description="Polar residues" evidence="1">
    <location>
        <begin position="113"/>
        <end position="129"/>
    </location>
</feature>
<gene>
    <name evidence="2" type="ORF">O181_076401</name>
</gene>
<feature type="region of interest" description="Disordered" evidence="1">
    <location>
        <begin position="108"/>
        <end position="139"/>
    </location>
</feature>
<dbReference type="Proteomes" id="UP000765509">
    <property type="component" value="Unassembled WGS sequence"/>
</dbReference>
<dbReference type="EMBL" id="AVOT02041376">
    <property type="protein sequence ID" value="MBW0536686.1"/>
    <property type="molecule type" value="Genomic_DNA"/>
</dbReference>
<evidence type="ECO:0000256" key="1">
    <source>
        <dbReference type="SAM" id="MobiDB-lite"/>
    </source>
</evidence>
<evidence type="ECO:0000313" key="3">
    <source>
        <dbReference type="Proteomes" id="UP000765509"/>
    </source>
</evidence>
<comment type="caution">
    <text evidence="2">The sequence shown here is derived from an EMBL/GenBank/DDBJ whole genome shotgun (WGS) entry which is preliminary data.</text>
</comment>